<feature type="non-terminal residue" evidence="1">
    <location>
        <position position="54"/>
    </location>
</feature>
<dbReference type="AlphaFoldDB" id="A0A078JWH5"/>
<dbReference type="PaxDb" id="3708-A0A078JWH5"/>
<accession>A0A078JWH5</accession>
<gene>
    <name evidence="1" type="primary">BnaAnng39620D</name>
    <name evidence="1" type="ORF">GSBRNA2T00023212001</name>
</gene>
<evidence type="ECO:0000313" key="1">
    <source>
        <dbReference type="EMBL" id="CDY72018.1"/>
    </source>
</evidence>
<sequence>MINMEIRDDYKFLRVEDAFKALHLNISLIGVIVELDFPTASDCSCTLRIIDPWH</sequence>
<dbReference type="EMBL" id="LK048592">
    <property type="protein sequence ID" value="CDY72018.1"/>
    <property type="molecule type" value="Genomic_DNA"/>
</dbReference>
<dbReference type="STRING" id="3708.A0A078JWH5"/>
<organism evidence="1">
    <name type="scientific">Brassica napus</name>
    <name type="common">Rape</name>
    <dbReference type="NCBI Taxonomy" id="3708"/>
    <lineage>
        <taxon>Eukaryota</taxon>
        <taxon>Viridiplantae</taxon>
        <taxon>Streptophyta</taxon>
        <taxon>Embryophyta</taxon>
        <taxon>Tracheophyta</taxon>
        <taxon>Spermatophyta</taxon>
        <taxon>Magnoliopsida</taxon>
        <taxon>eudicotyledons</taxon>
        <taxon>Gunneridae</taxon>
        <taxon>Pentapetalae</taxon>
        <taxon>rosids</taxon>
        <taxon>malvids</taxon>
        <taxon>Brassicales</taxon>
        <taxon>Brassicaceae</taxon>
        <taxon>Brassiceae</taxon>
        <taxon>Brassica</taxon>
    </lineage>
</organism>
<reference evidence="1" key="1">
    <citation type="journal article" date="2014" name="Science">
        <title>Plant genetics. Early allopolyploid evolution in the post-Neolithic Brassica napus oilseed genome.</title>
        <authorList>
            <person name="Chalhoub B."/>
            <person name="Denoeud F."/>
            <person name="Liu S."/>
            <person name="Parkin I.A."/>
            <person name="Tang H."/>
            <person name="Wang X."/>
            <person name="Chiquet J."/>
            <person name="Belcram H."/>
            <person name="Tong C."/>
            <person name="Samans B."/>
            <person name="Correa M."/>
            <person name="Da Silva C."/>
            <person name="Just J."/>
            <person name="Falentin C."/>
            <person name="Koh C.S."/>
            <person name="Le Clainche I."/>
            <person name="Bernard M."/>
            <person name="Bento P."/>
            <person name="Noel B."/>
            <person name="Labadie K."/>
            <person name="Alberti A."/>
            <person name="Charles M."/>
            <person name="Arnaud D."/>
            <person name="Guo H."/>
            <person name="Daviaud C."/>
            <person name="Alamery S."/>
            <person name="Jabbari K."/>
            <person name="Zhao M."/>
            <person name="Edger P.P."/>
            <person name="Chelaifa H."/>
            <person name="Tack D."/>
            <person name="Lassalle G."/>
            <person name="Mestiri I."/>
            <person name="Schnel N."/>
            <person name="Le Paslier M.C."/>
            <person name="Fan G."/>
            <person name="Renault V."/>
            <person name="Bayer P.E."/>
            <person name="Golicz A.A."/>
            <person name="Manoli S."/>
            <person name="Lee T.H."/>
            <person name="Thi V.H."/>
            <person name="Chalabi S."/>
            <person name="Hu Q."/>
            <person name="Fan C."/>
            <person name="Tollenaere R."/>
            <person name="Lu Y."/>
            <person name="Battail C."/>
            <person name="Shen J."/>
            <person name="Sidebottom C.H."/>
            <person name="Wang X."/>
            <person name="Canaguier A."/>
            <person name="Chauveau A."/>
            <person name="Berard A."/>
            <person name="Deniot G."/>
            <person name="Guan M."/>
            <person name="Liu Z."/>
            <person name="Sun F."/>
            <person name="Lim Y.P."/>
            <person name="Lyons E."/>
            <person name="Town C.D."/>
            <person name="Bancroft I."/>
            <person name="Wang X."/>
            <person name="Meng J."/>
            <person name="Ma J."/>
            <person name="Pires J.C."/>
            <person name="King G.J."/>
            <person name="Brunel D."/>
            <person name="Delourme R."/>
            <person name="Renard M."/>
            <person name="Aury J.M."/>
            <person name="Adams K.L."/>
            <person name="Batley J."/>
            <person name="Snowdon R.J."/>
            <person name="Tost J."/>
            <person name="Edwards D."/>
            <person name="Zhou Y."/>
            <person name="Hua W."/>
            <person name="Sharpe A.G."/>
            <person name="Paterson A.H."/>
            <person name="Guan C."/>
            <person name="Wincker P."/>
        </authorList>
    </citation>
    <scope>NUCLEOTIDE SEQUENCE [LARGE SCALE GENOMIC DNA]</scope>
</reference>
<dbReference type="Gramene" id="CDY72018">
    <property type="protein sequence ID" value="CDY72018"/>
    <property type="gene ID" value="GSBRNA2T00023212001"/>
</dbReference>
<dbReference type="InterPro" id="IPR012340">
    <property type="entry name" value="NA-bd_OB-fold"/>
</dbReference>
<protein>
    <submittedName>
        <fullName evidence="1">BnaAnng39620D protein</fullName>
    </submittedName>
</protein>
<reference evidence="1" key="2">
    <citation type="submission" date="2014-06" db="EMBL/GenBank/DDBJ databases">
        <authorList>
            <person name="Genoscope - CEA"/>
        </authorList>
    </citation>
    <scope>NUCLEOTIDE SEQUENCE</scope>
</reference>
<proteinExistence type="predicted"/>
<dbReference type="SUPFAM" id="SSF50249">
    <property type="entry name" value="Nucleic acid-binding proteins"/>
    <property type="match status" value="1"/>
</dbReference>
<name>A0A078JWH5_BRANA</name>